<reference evidence="2 3" key="1">
    <citation type="journal article" date="2019" name="Int. J. Syst. Evol. Microbiol.">
        <title>The Global Catalogue of Microorganisms (GCM) 10K type strain sequencing project: providing services to taxonomists for standard genome sequencing and annotation.</title>
        <authorList>
            <consortium name="The Broad Institute Genomics Platform"/>
            <consortium name="The Broad Institute Genome Sequencing Center for Infectious Disease"/>
            <person name="Wu L."/>
            <person name="Ma J."/>
        </authorList>
    </citation>
    <scope>NUCLEOTIDE SEQUENCE [LARGE SCALE GENOMIC DNA]</scope>
    <source>
        <strain evidence="2 3">JCM 16013</strain>
    </source>
</reference>
<feature type="compositionally biased region" description="Low complexity" evidence="1">
    <location>
        <begin position="59"/>
        <end position="74"/>
    </location>
</feature>
<feature type="region of interest" description="Disordered" evidence="1">
    <location>
        <begin position="1"/>
        <end position="22"/>
    </location>
</feature>
<proteinExistence type="predicted"/>
<evidence type="ECO:0000256" key="1">
    <source>
        <dbReference type="SAM" id="MobiDB-lite"/>
    </source>
</evidence>
<organism evidence="2 3">
    <name type="scientific">Catenulispora subtropica</name>
    <dbReference type="NCBI Taxonomy" id="450798"/>
    <lineage>
        <taxon>Bacteria</taxon>
        <taxon>Bacillati</taxon>
        <taxon>Actinomycetota</taxon>
        <taxon>Actinomycetes</taxon>
        <taxon>Catenulisporales</taxon>
        <taxon>Catenulisporaceae</taxon>
        <taxon>Catenulispora</taxon>
    </lineage>
</organism>
<accession>A0ABN2RNJ2</accession>
<feature type="compositionally biased region" description="Basic and acidic residues" evidence="1">
    <location>
        <begin position="1"/>
        <end position="12"/>
    </location>
</feature>
<comment type="caution">
    <text evidence="2">The sequence shown here is derived from an EMBL/GenBank/DDBJ whole genome shotgun (WGS) entry which is preliminary data.</text>
</comment>
<feature type="region of interest" description="Disordered" evidence="1">
    <location>
        <begin position="46"/>
        <end position="74"/>
    </location>
</feature>
<name>A0ABN2RNJ2_9ACTN</name>
<gene>
    <name evidence="2" type="ORF">GCM10009838_34720</name>
</gene>
<dbReference type="Proteomes" id="UP001499854">
    <property type="component" value="Unassembled WGS sequence"/>
</dbReference>
<protein>
    <submittedName>
        <fullName evidence="2">Uncharacterized protein</fullName>
    </submittedName>
</protein>
<dbReference type="EMBL" id="BAAAQM010000018">
    <property type="protein sequence ID" value="GAA1972250.1"/>
    <property type="molecule type" value="Genomic_DNA"/>
</dbReference>
<sequence length="92" mass="10134">MALHMLGKDPDSKNGGSPTVYYDDETGNCILQGWKVSDAARLAQLSVKRRGRHGTADHGPTPGARRRAPATAPPWRIRHGRSIDRRTLCLMT</sequence>
<keyword evidence="3" id="KW-1185">Reference proteome</keyword>
<evidence type="ECO:0000313" key="2">
    <source>
        <dbReference type="EMBL" id="GAA1972250.1"/>
    </source>
</evidence>
<evidence type="ECO:0000313" key="3">
    <source>
        <dbReference type="Proteomes" id="UP001499854"/>
    </source>
</evidence>